<dbReference type="SUPFAM" id="SSF56349">
    <property type="entry name" value="DNA breaking-rejoining enzymes"/>
    <property type="match status" value="1"/>
</dbReference>
<proteinExistence type="predicted"/>
<dbReference type="InterPro" id="IPR013762">
    <property type="entry name" value="Integrase-like_cat_sf"/>
</dbReference>
<evidence type="ECO:0000256" key="1">
    <source>
        <dbReference type="ARBA" id="ARBA00023125"/>
    </source>
</evidence>
<accession>A0AAX3WFJ4</accession>
<gene>
    <name evidence="3" type="ORF">KEC54_24310</name>
</gene>
<organism evidence="3 4">
    <name type="scientific">Methylorubrum extorquens</name>
    <name type="common">Methylobacterium dichloromethanicum</name>
    <name type="synonym">Methylobacterium extorquens</name>
    <dbReference type="NCBI Taxonomy" id="408"/>
    <lineage>
        <taxon>Bacteria</taxon>
        <taxon>Pseudomonadati</taxon>
        <taxon>Pseudomonadota</taxon>
        <taxon>Alphaproteobacteria</taxon>
        <taxon>Hyphomicrobiales</taxon>
        <taxon>Methylobacteriaceae</taxon>
        <taxon>Methylorubrum</taxon>
    </lineage>
</organism>
<sequence length="389" mass="44108">MDLPSEVRRVKKPNGKCYYYWHPGRGTKREGKAIALGSDPSSPEFWERIRGLRIASTAAPAGSIAWVVGLYRESEAYRSCAESTQASYAVHLNRFANPEGWGHLPAEALEPRHVLALRDSMKETPVMANQMLAVGGTLWSWAAPFGHLGRRPFNPFEVVPGLDIPDRGHVPWPAWAQEFVLAKGPADLVRMVRLGVMTCQRESDLVRMGPVHRDGAAIWCRPLKTRKKRRAFRVPLTTADALLLEQWAGEPILFENTRWKAPIARTHPDLYLFTPRAQAYTPDRLRARWTRWLETDAGTELCGKWRKWLATQVERYDWDIEPEEARGPTIHGLRGTGVLVRLNAGHDPQQVSNDIGMSLPMVQRYIRFRDQVEVAEAGRRRLKLVASDG</sequence>
<name>A0AAX3WFJ4_METEX</name>
<dbReference type="GO" id="GO:0015074">
    <property type="term" value="P:DNA integration"/>
    <property type="evidence" value="ECO:0007669"/>
    <property type="project" value="InterPro"/>
</dbReference>
<reference evidence="3" key="1">
    <citation type="journal article" date="2022" name="Biotechnol. Bioprocess Eng.">
        <title>Pan-genome Analysis Reveals Comparative Genomic Features of Central Metabolic Pathways in Methylorubrum extorquens.</title>
        <authorList>
            <person name="Lee G.M."/>
            <person name="Scott-Nevros Z.K."/>
            <person name="Lee S.-M."/>
            <person name="Kim D."/>
        </authorList>
    </citation>
    <scope>NUCLEOTIDE SEQUENCE</scope>
    <source>
        <strain evidence="3">ATCC 55366</strain>
    </source>
</reference>
<dbReference type="AlphaFoldDB" id="A0AAX3WFJ4"/>
<dbReference type="InterPro" id="IPR010998">
    <property type="entry name" value="Integrase_recombinase_N"/>
</dbReference>
<dbReference type="RefSeq" id="WP_283535426.1">
    <property type="nucleotide sequence ID" value="NZ_CP073633.1"/>
</dbReference>
<dbReference type="GO" id="GO:0006310">
    <property type="term" value="P:DNA recombination"/>
    <property type="evidence" value="ECO:0007669"/>
    <property type="project" value="UniProtKB-KW"/>
</dbReference>
<dbReference type="Gene3D" id="1.10.150.130">
    <property type="match status" value="1"/>
</dbReference>
<evidence type="ECO:0008006" key="5">
    <source>
        <dbReference type="Google" id="ProtNLM"/>
    </source>
</evidence>
<evidence type="ECO:0000313" key="4">
    <source>
        <dbReference type="Proteomes" id="UP001223720"/>
    </source>
</evidence>
<evidence type="ECO:0000313" key="3">
    <source>
        <dbReference type="EMBL" id="WHQ69425.1"/>
    </source>
</evidence>
<dbReference type="EMBL" id="CP073633">
    <property type="protein sequence ID" value="WHQ69425.1"/>
    <property type="molecule type" value="Genomic_DNA"/>
</dbReference>
<dbReference type="GO" id="GO:0003677">
    <property type="term" value="F:DNA binding"/>
    <property type="evidence" value="ECO:0007669"/>
    <property type="project" value="UniProtKB-KW"/>
</dbReference>
<dbReference type="InterPro" id="IPR011010">
    <property type="entry name" value="DNA_brk_join_enz"/>
</dbReference>
<evidence type="ECO:0000256" key="2">
    <source>
        <dbReference type="ARBA" id="ARBA00023172"/>
    </source>
</evidence>
<protein>
    <recommendedName>
        <fullName evidence="5">Integrase</fullName>
    </recommendedName>
</protein>
<keyword evidence="2" id="KW-0233">DNA recombination</keyword>
<dbReference type="Gene3D" id="1.10.443.10">
    <property type="entry name" value="Intergrase catalytic core"/>
    <property type="match status" value="1"/>
</dbReference>
<keyword evidence="1" id="KW-0238">DNA-binding</keyword>
<dbReference type="Proteomes" id="UP001223720">
    <property type="component" value="Chromosome"/>
</dbReference>